<evidence type="ECO:0000256" key="10">
    <source>
        <dbReference type="ARBA" id="ARBA00074494"/>
    </source>
</evidence>
<keyword evidence="8" id="KW-0689">Ribosomal protein</keyword>
<gene>
    <name evidence="12" type="ORF">OPV22_003030</name>
</gene>
<dbReference type="Gene3D" id="1.20.58.110">
    <property type="entry name" value="Ribosomal protein S20"/>
    <property type="match status" value="1"/>
</dbReference>
<comment type="similarity">
    <text evidence="2">Belongs to the bacterial ribosomal protein bS20 family.</text>
</comment>
<evidence type="ECO:0000256" key="3">
    <source>
        <dbReference type="ARBA" id="ARBA00022528"/>
    </source>
</evidence>
<sequence>MAAAAASCLCLPCKSKPFAPSSSLSNTSSRRAGFVLRRSPAATSLAFASSLSLTAFPAGIGFLSAVEKPRAPPLRRPAVVCEAAPKKYDSASKRARQAEKRRIYNKAHKSEIKTRMKKVLEALDVLRKKSDAQAEEIVTIEKLVADAYSAIDKAVQVGTLHRNTGARRKSRLARRKKAVEIHHGWYIPAAAGAAA</sequence>
<keyword evidence="9" id="KW-0687">Ribonucleoprotein</keyword>
<dbReference type="SUPFAM" id="SSF46992">
    <property type="entry name" value="Ribosomal protein S20"/>
    <property type="match status" value="1"/>
</dbReference>
<evidence type="ECO:0000256" key="5">
    <source>
        <dbReference type="ARBA" id="ARBA00022730"/>
    </source>
</evidence>
<organism evidence="12 13">
    <name type="scientific">Ensete ventricosum</name>
    <name type="common">Abyssinian banana</name>
    <name type="synonym">Musa ensete</name>
    <dbReference type="NCBI Taxonomy" id="4639"/>
    <lineage>
        <taxon>Eukaryota</taxon>
        <taxon>Viridiplantae</taxon>
        <taxon>Streptophyta</taxon>
        <taxon>Embryophyta</taxon>
        <taxon>Tracheophyta</taxon>
        <taxon>Spermatophyta</taxon>
        <taxon>Magnoliopsida</taxon>
        <taxon>Liliopsida</taxon>
        <taxon>Zingiberales</taxon>
        <taxon>Musaceae</taxon>
        <taxon>Ensete</taxon>
    </lineage>
</organism>
<dbReference type="PANTHER" id="PTHR33398:SF1">
    <property type="entry name" value="SMALL RIBOSOMAL SUBUNIT PROTEIN BS20C"/>
    <property type="match status" value="1"/>
</dbReference>
<proteinExistence type="inferred from homology"/>
<accession>A0AAV8RZM5</accession>
<evidence type="ECO:0000256" key="7">
    <source>
        <dbReference type="ARBA" id="ARBA00022946"/>
    </source>
</evidence>
<comment type="caution">
    <text evidence="12">The sequence shown here is derived from an EMBL/GenBank/DDBJ whole genome shotgun (WGS) entry which is preliminary data.</text>
</comment>
<evidence type="ECO:0000256" key="6">
    <source>
        <dbReference type="ARBA" id="ARBA00022884"/>
    </source>
</evidence>
<reference evidence="12 13" key="1">
    <citation type="submission" date="2022-12" db="EMBL/GenBank/DDBJ databases">
        <title>Chromosome-scale assembly of the Ensete ventricosum genome.</title>
        <authorList>
            <person name="Dussert Y."/>
            <person name="Stocks J."/>
            <person name="Wendawek A."/>
            <person name="Woldeyes F."/>
            <person name="Nichols R.A."/>
            <person name="Borrell J.S."/>
        </authorList>
    </citation>
    <scope>NUCLEOTIDE SEQUENCE [LARGE SCALE GENOMIC DNA]</scope>
    <source>
        <strain evidence="13">cv. Maze</strain>
        <tissue evidence="12">Seeds</tissue>
    </source>
</reference>
<dbReference type="AlphaFoldDB" id="A0AAV8RZM5"/>
<dbReference type="EMBL" id="JAQQAF010000001">
    <property type="protein sequence ID" value="KAJ8512596.1"/>
    <property type="molecule type" value="Genomic_DNA"/>
</dbReference>
<dbReference type="GO" id="GO:0015935">
    <property type="term" value="C:small ribosomal subunit"/>
    <property type="evidence" value="ECO:0007669"/>
    <property type="project" value="TreeGrafter"/>
</dbReference>
<evidence type="ECO:0000256" key="11">
    <source>
        <dbReference type="ARBA" id="ARBA00078122"/>
    </source>
</evidence>
<dbReference type="PANTHER" id="PTHR33398">
    <property type="entry name" value="30S RIBOSOMAL PROTEIN S20"/>
    <property type="match status" value="1"/>
</dbReference>
<keyword evidence="4" id="KW-0934">Plastid</keyword>
<keyword evidence="3" id="KW-0150">Chloroplast</keyword>
<evidence type="ECO:0000256" key="4">
    <source>
        <dbReference type="ARBA" id="ARBA00022640"/>
    </source>
</evidence>
<evidence type="ECO:0000256" key="2">
    <source>
        <dbReference type="ARBA" id="ARBA00007634"/>
    </source>
</evidence>
<dbReference type="GO" id="GO:0003735">
    <property type="term" value="F:structural constituent of ribosome"/>
    <property type="evidence" value="ECO:0007669"/>
    <property type="project" value="InterPro"/>
</dbReference>
<evidence type="ECO:0000313" key="12">
    <source>
        <dbReference type="EMBL" id="KAJ8512596.1"/>
    </source>
</evidence>
<dbReference type="GO" id="GO:0006412">
    <property type="term" value="P:translation"/>
    <property type="evidence" value="ECO:0007669"/>
    <property type="project" value="InterPro"/>
</dbReference>
<dbReference type="NCBIfam" id="TIGR00029">
    <property type="entry name" value="S20"/>
    <property type="match status" value="1"/>
</dbReference>
<dbReference type="FunFam" id="1.20.58.110:FF:000003">
    <property type="entry name" value="30S ribosomal protein S20, chloroplastic"/>
    <property type="match status" value="1"/>
</dbReference>
<keyword evidence="5" id="KW-0699">rRNA-binding</keyword>
<keyword evidence="7" id="KW-0809">Transit peptide</keyword>
<dbReference type="GO" id="GO:0009507">
    <property type="term" value="C:chloroplast"/>
    <property type="evidence" value="ECO:0007669"/>
    <property type="project" value="UniProtKB-SubCell"/>
</dbReference>
<comment type="subcellular location">
    <subcellularLocation>
        <location evidence="1">Plastid</location>
        <location evidence="1">Chloroplast</location>
    </subcellularLocation>
</comment>
<dbReference type="InterPro" id="IPR036510">
    <property type="entry name" value="Ribosomal_bS20_sf"/>
</dbReference>
<keyword evidence="6" id="KW-0694">RNA-binding</keyword>
<dbReference type="Pfam" id="PF01649">
    <property type="entry name" value="Ribosomal_S20p"/>
    <property type="match status" value="1"/>
</dbReference>
<dbReference type="Proteomes" id="UP001222027">
    <property type="component" value="Unassembled WGS sequence"/>
</dbReference>
<dbReference type="GO" id="GO:0070181">
    <property type="term" value="F:small ribosomal subunit rRNA binding"/>
    <property type="evidence" value="ECO:0007669"/>
    <property type="project" value="TreeGrafter"/>
</dbReference>
<evidence type="ECO:0000256" key="8">
    <source>
        <dbReference type="ARBA" id="ARBA00022980"/>
    </source>
</evidence>
<dbReference type="InterPro" id="IPR002583">
    <property type="entry name" value="Ribosomal_bS20"/>
</dbReference>
<evidence type="ECO:0000256" key="1">
    <source>
        <dbReference type="ARBA" id="ARBA00004229"/>
    </source>
</evidence>
<evidence type="ECO:0000256" key="9">
    <source>
        <dbReference type="ARBA" id="ARBA00023274"/>
    </source>
</evidence>
<name>A0AAV8RZM5_ENSVE</name>
<dbReference type="HAMAP" id="MF_00500">
    <property type="entry name" value="Ribosomal_bS20"/>
    <property type="match status" value="1"/>
</dbReference>
<keyword evidence="13" id="KW-1185">Reference proteome</keyword>
<evidence type="ECO:0000313" key="13">
    <source>
        <dbReference type="Proteomes" id="UP001222027"/>
    </source>
</evidence>
<protein>
    <recommendedName>
        <fullName evidence="10">Small ribosomal subunit protein bS20c</fullName>
    </recommendedName>
    <alternativeName>
        <fullName evidence="11">30S ribosomal protein S20, chloroplastic</fullName>
    </alternativeName>
</protein>